<name>A0ABD3R8K6_9STRA</name>
<evidence type="ECO:0000256" key="5">
    <source>
        <dbReference type="ARBA" id="ARBA00022840"/>
    </source>
</evidence>
<evidence type="ECO:0000259" key="13">
    <source>
        <dbReference type="PROSITE" id="PS50067"/>
    </source>
</evidence>
<dbReference type="InterPro" id="IPR019821">
    <property type="entry name" value="Kinesin_motor_CS"/>
</dbReference>
<evidence type="ECO:0000256" key="4">
    <source>
        <dbReference type="ARBA" id="ARBA00022741"/>
    </source>
</evidence>
<dbReference type="GO" id="GO:0005874">
    <property type="term" value="C:microtubule"/>
    <property type="evidence" value="ECO:0007669"/>
    <property type="project" value="UniProtKB-KW"/>
</dbReference>
<dbReference type="SUPFAM" id="SSF52540">
    <property type="entry name" value="P-loop containing nucleoside triphosphate hydrolases"/>
    <property type="match status" value="1"/>
</dbReference>
<evidence type="ECO:0000256" key="12">
    <source>
        <dbReference type="SAM" id="Phobius"/>
    </source>
</evidence>
<dbReference type="InterPro" id="IPR027640">
    <property type="entry name" value="Kinesin-like_fam"/>
</dbReference>
<feature type="binding site" evidence="9">
    <location>
        <begin position="465"/>
        <end position="472"/>
    </location>
    <ligand>
        <name>ATP</name>
        <dbReference type="ChEBI" id="CHEBI:30616"/>
    </ligand>
</feature>
<dbReference type="InterPro" id="IPR027417">
    <property type="entry name" value="P-loop_NTPase"/>
</dbReference>
<evidence type="ECO:0000256" key="9">
    <source>
        <dbReference type="PROSITE-ProRule" id="PRU00283"/>
    </source>
</evidence>
<dbReference type="InterPro" id="IPR001752">
    <property type="entry name" value="Kinesin_motor_dom"/>
</dbReference>
<feature type="transmembrane region" description="Helical" evidence="12">
    <location>
        <begin position="192"/>
        <end position="212"/>
    </location>
</feature>
<evidence type="ECO:0000256" key="7">
    <source>
        <dbReference type="ARBA" id="ARBA00023175"/>
    </source>
</evidence>
<keyword evidence="6 10" id="KW-0175">Coiled coil</keyword>
<keyword evidence="5 9" id="KW-0067">ATP-binding</keyword>
<keyword evidence="12" id="KW-0472">Membrane</keyword>
<dbReference type="CDD" id="cd22265">
    <property type="entry name" value="UDM1_RNF168"/>
    <property type="match status" value="1"/>
</dbReference>
<dbReference type="Pfam" id="PF00225">
    <property type="entry name" value="Kinesin"/>
    <property type="match status" value="1"/>
</dbReference>
<evidence type="ECO:0000256" key="6">
    <source>
        <dbReference type="ARBA" id="ARBA00023054"/>
    </source>
</evidence>
<feature type="coiled-coil region" evidence="10">
    <location>
        <begin position="336"/>
        <end position="367"/>
    </location>
</feature>
<dbReference type="PROSITE" id="PS50067">
    <property type="entry name" value="KINESIN_MOTOR_2"/>
    <property type="match status" value="1"/>
</dbReference>
<comment type="similarity">
    <text evidence="9">Belongs to the TRAFAC class myosin-kinesin ATPase superfamily. Kinesin family.</text>
</comment>
<comment type="caution">
    <text evidence="14">The sequence shown here is derived from an EMBL/GenBank/DDBJ whole genome shotgun (WGS) entry which is preliminary data.</text>
</comment>
<dbReference type="PANTHER" id="PTHR47968">
    <property type="entry name" value="CENTROMERE PROTEIN E"/>
    <property type="match status" value="1"/>
</dbReference>
<feature type="domain" description="Kinesin motor" evidence="13">
    <location>
        <begin position="378"/>
        <end position="708"/>
    </location>
</feature>
<keyword evidence="4 9" id="KW-0547">Nucleotide-binding</keyword>
<evidence type="ECO:0000256" key="10">
    <source>
        <dbReference type="SAM" id="Coils"/>
    </source>
</evidence>
<feature type="transmembrane region" description="Helical" evidence="12">
    <location>
        <begin position="246"/>
        <end position="272"/>
    </location>
</feature>
<keyword evidence="8" id="KW-0206">Cytoskeleton</keyword>
<evidence type="ECO:0000313" key="14">
    <source>
        <dbReference type="EMBL" id="KAL3809283.1"/>
    </source>
</evidence>
<keyword evidence="15" id="KW-1185">Reference proteome</keyword>
<sequence>MIQSRTAPPGRAKKRNHLPRRVAALGGSCGRLPPRPCGLFLLLILLLHSLVISRYHPDHDDIIDAPPVTSSYWWSGYHLPRMAPRGVSASPLSDFLISAAERLLPPDGDDEDDVVYDENENDDVIDDATTLDIVRISSMRVRDIKRRLARRHGYDARELNRMIDKRDLINALSFEEHKARKRTLDGRRWGRYRAVAIYTCLSVLIVTFWPLMRRVVEVGHVNFVVYADRRRHEIGKCRDVDSYVGYFGIFLLFVIDALSLWLTISVLLSWVITNRHKRYSFPIPNLPIRPVQLLTPRGGDAGALGKYGINVGPMLVSWSLRFVNGKIEAMIGRALSNAMKRRRRAEKDEMKRIRREWRRERRREERREARGDGRKSETIKVVFRVRPLSSKEKQNGCKIATIVHEKDGVIEIRDPSGSEGETSKTFTFDAVFSENSTQRHIYDVCAAPVVKSVLEGYNGTVFAYGQTGSGKTHTMEGVTSNMSLRGIIPNAFEQIFDHIALNGSYDKYLVRASYFEIYNEEIIDLLAKSSPRLELHESDSGAVFVKDLTGVVVKSVAEIDNVLQKGKKNRSVGATLMNAESSRSHSIFSIVVECCSNDGQKEHIRVGKLNLVDLAGSERQSKTGATGERLKEATKINLSLSALGNVISALVDGKSNHIPYRDSKLTRILQDSLGGNTKTVMCANAGPADYNYEESLSTLRYANRAKNIKNRPVINEDPKDAVLREYQEEIARLKERLIHMPIASAITPTSAAVAMSEAEREAILIECRTKAGKEREEAIAKKEAEMKALKKNHDQTAEERASLQKKLDDEKKARMDTEKQRLDLQEKLRKMEEELIIGGEIATNAAKQEAALRNANQELIAKKEVEESLHRRMVEQEDEKLILEEKFSSLNEEVSSKTKKLKKLWSKYQQAKAELKDLEHEFIDEKNELLESVRDLTKELKLKAFIISKFIPPKYALLYDSVENGGRAVWDEAEERWKIPSLEIKGGEIEAIRERSMTRQSLHRPETDYARQRRDVDSNPRWRTENVVDLEMTVPARSTPHRDDPNTVKKIRTILAMDLEGDSPAKTTGGREKHQRDQSLGVKDGPSEKSISKHIAKGNDNAKRDESSQKSSSSQKSCRPTTAI</sequence>
<dbReference type="GO" id="GO:0003774">
    <property type="term" value="F:cytoskeletal motor activity"/>
    <property type="evidence" value="ECO:0007669"/>
    <property type="project" value="UniProtKB-UniRule"/>
</dbReference>
<dbReference type="GO" id="GO:0005737">
    <property type="term" value="C:cytoplasm"/>
    <property type="evidence" value="ECO:0007669"/>
    <property type="project" value="UniProtKB-ARBA"/>
</dbReference>
<feature type="region of interest" description="Disordered" evidence="11">
    <location>
        <begin position="790"/>
        <end position="818"/>
    </location>
</feature>
<feature type="region of interest" description="Disordered" evidence="11">
    <location>
        <begin position="995"/>
        <end position="1020"/>
    </location>
</feature>
<accession>A0ABD3R8K6</accession>
<dbReference type="AlphaFoldDB" id="A0ABD3R8K6"/>
<dbReference type="PROSITE" id="PS00411">
    <property type="entry name" value="KINESIN_MOTOR_1"/>
    <property type="match status" value="1"/>
</dbReference>
<proteinExistence type="inferred from homology"/>
<dbReference type="FunFam" id="3.40.850.10:FF:000029">
    <property type="entry name" value="Kinesin-like protein KIF17"/>
    <property type="match status" value="1"/>
</dbReference>
<evidence type="ECO:0000256" key="11">
    <source>
        <dbReference type="SAM" id="MobiDB-lite"/>
    </source>
</evidence>
<dbReference type="EMBL" id="JALLPB020000421">
    <property type="protein sequence ID" value="KAL3809283.1"/>
    <property type="molecule type" value="Genomic_DNA"/>
</dbReference>
<evidence type="ECO:0000256" key="1">
    <source>
        <dbReference type="ARBA" id="ARBA00004245"/>
    </source>
</evidence>
<evidence type="ECO:0000256" key="3">
    <source>
        <dbReference type="ARBA" id="ARBA00022701"/>
    </source>
</evidence>
<comment type="subcellular location">
    <subcellularLocation>
        <location evidence="1">Cytoplasm</location>
        <location evidence="1">Cytoskeleton</location>
    </subcellularLocation>
</comment>
<evidence type="ECO:0000313" key="15">
    <source>
        <dbReference type="Proteomes" id="UP001530377"/>
    </source>
</evidence>
<dbReference type="Gene3D" id="3.40.850.10">
    <property type="entry name" value="Kinesin motor domain"/>
    <property type="match status" value="1"/>
</dbReference>
<organism evidence="14 15">
    <name type="scientific">Cyclostephanos tholiformis</name>
    <dbReference type="NCBI Taxonomy" id="382380"/>
    <lineage>
        <taxon>Eukaryota</taxon>
        <taxon>Sar</taxon>
        <taxon>Stramenopiles</taxon>
        <taxon>Ochrophyta</taxon>
        <taxon>Bacillariophyta</taxon>
        <taxon>Coscinodiscophyceae</taxon>
        <taxon>Thalassiosirophycidae</taxon>
        <taxon>Stephanodiscales</taxon>
        <taxon>Stephanodiscaceae</taxon>
        <taxon>Cyclostephanos</taxon>
    </lineage>
</organism>
<dbReference type="SMART" id="SM00129">
    <property type="entry name" value="KISc"/>
    <property type="match status" value="1"/>
</dbReference>
<dbReference type="Proteomes" id="UP001530377">
    <property type="component" value="Unassembled WGS sequence"/>
</dbReference>
<keyword evidence="3" id="KW-0493">Microtubule</keyword>
<keyword evidence="12" id="KW-0812">Transmembrane</keyword>
<dbReference type="GO" id="GO:0005524">
    <property type="term" value="F:ATP binding"/>
    <property type="evidence" value="ECO:0007669"/>
    <property type="project" value="UniProtKB-UniRule"/>
</dbReference>
<protein>
    <recommendedName>
        <fullName evidence="13">Kinesin motor domain-containing protein</fullName>
    </recommendedName>
</protein>
<dbReference type="InterPro" id="IPR036961">
    <property type="entry name" value="Kinesin_motor_dom_sf"/>
</dbReference>
<evidence type="ECO:0000256" key="2">
    <source>
        <dbReference type="ARBA" id="ARBA00022490"/>
    </source>
</evidence>
<keyword evidence="2" id="KW-0963">Cytoplasm</keyword>
<reference evidence="14 15" key="1">
    <citation type="submission" date="2024-10" db="EMBL/GenBank/DDBJ databases">
        <title>Updated reference genomes for cyclostephanoid diatoms.</title>
        <authorList>
            <person name="Roberts W.R."/>
            <person name="Alverson A.J."/>
        </authorList>
    </citation>
    <scope>NUCLEOTIDE SEQUENCE [LARGE SCALE GENOMIC DNA]</scope>
    <source>
        <strain evidence="14 15">AJA228-03</strain>
    </source>
</reference>
<keyword evidence="7 9" id="KW-0505">Motor protein</keyword>
<keyword evidence="12" id="KW-1133">Transmembrane helix</keyword>
<dbReference type="PRINTS" id="PR00380">
    <property type="entry name" value="KINESINHEAVY"/>
</dbReference>
<dbReference type="PANTHER" id="PTHR47968:SF76">
    <property type="entry name" value="KINESIN-LIKE PROTEIN"/>
    <property type="match status" value="1"/>
</dbReference>
<gene>
    <name evidence="14" type="ORF">ACHAXA_001660</name>
</gene>
<feature type="region of interest" description="Disordered" evidence="11">
    <location>
        <begin position="1058"/>
        <end position="1124"/>
    </location>
</feature>
<evidence type="ECO:0000256" key="8">
    <source>
        <dbReference type="ARBA" id="ARBA00023212"/>
    </source>
</evidence>